<evidence type="ECO:0000256" key="3">
    <source>
        <dbReference type="ARBA" id="ARBA00022722"/>
    </source>
</evidence>
<dbReference type="Gene3D" id="3.40.390.30">
    <property type="entry name" value="Metalloproteases ('zincins'), catalytic domain"/>
    <property type="match status" value="1"/>
</dbReference>
<dbReference type="InterPro" id="IPR023091">
    <property type="entry name" value="MetalPrtase_cat_dom_sf_prd"/>
</dbReference>
<comment type="similarity">
    <text evidence="2">Belongs to the endoribonuclease YbeY family.</text>
</comment>
<evidence type="ECO:0000256" key="6">
    <source>
        <dbReference type="ARBA" id="ARBA00022801"/>
    </source>
</evidence>
<dbReference type="InterPro" id="IPR020549">
    <property type="entry name" value="YbeY_CS"/>
</dbReference>
<dbReference type="GO" id="GO:0006364">
    <property type="term" value="P:rRNA processing"/>
    <property type="evidence" value="ECO:0007669"/>
    <property type="project" value="InterPro"/>
</dbReference>
<dbReference type="GO" id="GO:0004222">
    <property type="term" value="F:metalloendopeptidase activity"/>
    <property type="evidence" value="ECO:0007669"/>
    <property type="project" value="InterPro"/>
</dbReference>
<dbReference type="NCBIfam" id="TIGR00043">
    <property type="entry name" value="rRNA maturation RNase YbeY"/>
    <property type="match status" value="1"/>
</dbReference>
<protein>
    <submittedName>
        <fullName evidence="9">3783_t:CDS:1</fullName>
    </submittedName>
</protein>
<evidence type="ECO:0000256" key="5">
    <source>
        <dbReference type="ARBA" id="ARBA00022759"/>
    </source>
</evidence>
<sequence>MVVIIKSAVQQLLKEVTSRRMIHKEIKQILNFTEYSKWDLGVFFVGDKEIKELNLRYRNINKATDVLSFPLHQAIMPGKLPNPLTPEHKNLGDMIISVPYVMRWCKQHDEIVEKRLPVLYTHGICHLIGYDHENEDDFEKMNKKEREILDKFLEWKKRGGDCNGSDCNESESEESDDDGEL</sequence>
<dbReference type="PANTHER" id="PTHR46986">
    <property type="entry name" value="ENDORIBONUCLEASE YBEY, CHLOROPLASTIC"/>
    <property type="match status" value="1"/>
</dbReference>
<keyword evidence="4" id="KW-0479">Metal-binding</keyword>
<feature type="region of interest" description="Disordered" evidence="8">
    <location>
        <begin position="157"/>
        <end position="181"/>
    </location>
</feature>
<dbReference type="OrthoDB" id="27226at2759"/>
<dbReference type="GO" id="GO:0004519">
    <property type="term" value="F:endonuclease activity"/>
    <property type="evidence" value="ECO:0007669"/>
    <property type="project" value="UniProtKB-KW"/>
</dbReference>
<evidence type="ECO:0000256" key="1">
    <source>
        <dbReference type="ARBA" id="ARBA00001947"/>
    </source>
</evidence>
<dbReference type="InterPro" id="IPR002036">
    <property type="entry name" value="YbeY"/>
</dbReference>
<dbReference type="PANTHER" id="PTHR46986:SF1">
    <property type="entry name" value="ENDORIBONUCLEASE YBEY, CHLOROPLASTIC"/>
    <property type="match status" value="1"/>
</dbReference>
<gene>
    <name evidence="9" type="ORF">FCALED_LOCUS2132</name>
</gene>
<evidence type="ECO:0000256" key="8">
    <source>
        <dbReference type="SAM" id="MobiDB-lite"/>
    </source>
</evidence>
<organism evidence="9 10">
    <name type="scientific">Funneliformis caledonium</name>
    <dbReference type="NCBI Taxonomy" id="1117310"/>
    <lineage>
        <taxon>Eukaryota</taxon>
        <taxon>Fungi</taxon>
        <taxon>Fungi incertae sedis</taxon>
        <taxon>Mucoromycota</taxon>
        <taxon>Glomeromycotina</taxon>
        <taxon>Glomeromycetes</taxon>
        <taxon>Glomerales</taxon>
        <taxon>Glomeraceae</taxon>
        <taxon>Funneliformis</taxon>
    </lineage>
</organism>
<comment type="cofactor">
    <cofactor evidence="1">
        <name>Zn(2+)</name>
        <dbReference type="ChEBI" id="CHEBI:29105"/>
    </cofactor>
</comment>
<evidence type="ECO:0000313" key="10">
    <source>
        <dbReference type="Proteomes" id="UP000789570"/>
    </source>
</evidence>
<accession>A0A9N8Z6J4</accession>
<keyword evidence="7" id="KW-0862">Zinc</keyword>
<evidence type="ECO:0000256" key="4">
    <source>
        <dbReference type="ARBA" id="ARBA00022723"/>
    </source>
</evidence>
<comment type="caution">
    <text evidence="9">The sequence shown here is derived from an EMBL/GenBank/DDBJ whole genome shotgun (WGS) entry which is preliminary data.</text>
</comment>
<evidence type="ECO:0000313" key="9">
    <source>
        <dbReference type="EMBL" id="CAG8469094.1"/>
    </source>
</evidence>
<name>A0A9N8Z6J4_9GLOM</name>
<dbReference type="EMBL" id="CAJVPQ010000309">
    <property type="protein sequence ID" value="CAG8469094.1"/>
    <property type="molecule type" value="Genomic_DNA"/>
</dbReference>
<evidence type="ECO:0000256" key="2">
    <source>
        <dbReference type="ARBA" id="ARBA00010875"/>
    </source>
</evidence>
<dbReference type="PROSITE" id="PS01306">
    <property type="entry name" value="UPF0054"/>
    <property type="match status" value="1"/>
</dbReference>
<feature type="compositionally biased region" description="Acidic residues" evidence="8">
    <location>
        <begin position="168"/>
        <end position="181"/>
    </location>
</feature>
<dbReference type="HAMAP" id="MF_00009">
    <property type="entry name" value="Endoribonucl_YbeY"/>
    <property type="match status" value="1"/>
</dbReference>
<proteinExistence type="inferred from homology"/>
<dbReference type="Proteomes" id="UP000789570">
    <property type="component" value="Unassembled WGS sequence"/>
</dbReference>
<dbReference type="SUPFAM" id="SSF55486">
    <property type="entry name" value="Metalloproteases ('zincins'), catalytic domain"/>
    <property type="match status" value="1"/>
</dbReference>
<evidence type="ECO:0000256" key="7">
    <source>
        <dbReference type="ARBA" id="ARBA00022833"/>
    </source>
</evidence>
<dbReference type="GO" id="GO:0046872">
    <property type="term" value="F:metal ion binding"/>
    <property type="evidence" value="ECO:0007669"/>
    <property type="project" value="UniProtKB-KW"/>
</dbReference>
<keyword evidence="5" id="KW-0255">Endonuclease</keyword>
<dbReference type="AlphaFoldDB" id="A0A9N8Z6J4"/>
<keyword evidence="3" id="KW-0540">Nuclease</keyword>
<keyword evidence="10" id="KW-1185">Reference proteome</keyword>
<keyword evidence="6" id="KW-0378">Hydrolase</keyword>
<reference evidence="9" key="1">
    <citation type="submission" date="2021-06" db="EMBL/GenBank/DDBJ databases">
        <authorList>
            <person name="Kallberg Y."/>
            <person name="Tangrot J."/>
            <person name="Rosling A."/>
        </authorList>
    </citation>
    <scope>NUCLEOTIDE SEQUENCE</scope>
    <source>
        <strain evidence="9">UK204</strain>
    </source>
</reference>
<dbReference type="Pfam" id="PF02130">
    <property type="entry name" value="YbeY"/>
    <property type="match status" value="1"/>
</dbReference>